<feature type="compositionally biased region" description="Pro residues" evidence="1">
    <location>
        <begin position="63"/>
        <end position="77"/>
    </location>
</feature>
<protein>
    <submittedName>
        <fullName evidence="2">Unplaced genomic scaffold scaffold_242, whole genome shotgun sequence</fullName>
    </submittedName>
</protein>
<organism evidence="2 3">
    <name type="scientific">Paxillus rubicundulus Ve08.2h10</name>
    <dbReference type="NCBI Taxonomy" id="930991"/>
    <lineage>
        <taxon>Eukaryota</taxon>
        <taxon>Fungi</taxon>
        <taxon>Dikarya</taxon>
        <taxon>Basidiomycota</taxon>
        <taxon>Agaricomycotina</taxon>
        <taxon>Agaricomycetes</taxon>
        <taxon>Agaricomycetidae</taxon>
        <taxon>Boletales</taxon>
        <taxon>Paxilineae</taxon>
        <taxon>Paxillaceae</taxon>
        <taxon>Paxillus</taxon>
    </lineage>
</organism>
<evidence type="ECO:0000313" key="3">
    <source>
        <dbReference type="Proteomes" id="UP000054538"/>
    </source>
</evidence>
<dbReference type="HOGENOM" id="CLU_1396760_0_0_1"/>
<feature type="compositionally biased region" description="Low complexity" evidence="1">
    <location>
        <begin position="93"/>
        <end position="115"/>
    </location>
</feature>
<accession>A0A0D0DY36</accession>
<feature type="region of interest" description="Disordered" evidence="1">
    <location>
        <begin position="1"/>
        <end position="21"/>
    </location>
</feature>
<reference evidence="2 3" key="1">
    <citation type="submission" date="2014-04" db="EMBL/GenBank/DDBJ databases">
        <authorList>
            <consortium name="DOE Joint Genome Institute"/>
            <person name="Kuo A."/>
            <person name="Kohler A."/>
            <person name="Jargeat P."/>
            <person name="Nagy L.G."/>
            <person name="Floudas D."/>
            <person name="Copeland A."/>
            <person name="Barry K.W."/>
            <person name="Cichocki N."/>
            <person name="Veneault-Fourrey C."/>
            <person name="LaButti K."/>
            <person name="Lindquist E.A."/>
            <person name="Lipzen A."/>
            <person name="Lundell T."/>
            <person name="Morin E."/>
            <person name="Murat C."/>
            <person name="Sun H."/>
            <person name="Tunlid A."/>
            <person name="Henrissat B."/>
            <person name="Grigoriev I.V."/>
            <person name="Hibbett D.S."/>
            <person name="Martin F."/>
            <person name="Nordberg H.P."/>
            <person name="Cantor M.N."/>
            <person name="Hua S.X."/>
        </authorList>
    </citation>
    <scope>NUCLEOTIDE SEQUENCE [LARGE SCALE GENOMIC DNA]</scope>
    <source>
        <strain evidence="2 3">Ve08.2h10</strain>
    </source>
</reference>
<name>A0A0D0DY36_9AGAM</name>
<reference evidence="3" key="2">
    <citation type="submission" date="2015-01" db="EMBL/GenBank/DDBJ databases">
        <title>Evolutionary Origins and Diversification of the Mycorrhizal Mutualists.</title>
        <authorList>
            <consortium name="DOE Joint Genome Institute"/>
            <consortium name="Mycorrhizal Genomics Consortium"/>
            <person name="Kohler A."/>
            <person name="Kuo A."/>
            <person name="Nagy L.G."/>
            <person name="Floudas D."/>
            <person name="Copeland A."/>
            <person name="Barry K.W."/>
            <person name="Cichocki N."/>
            <person name="Veneault-Fourrey C."/>
            <person name="LaButti K."/>
            <person name="Lindquist E.A."/>
            <person name="Lipzen A."/>
            <person name="Lundell T."/>
            <person name="Morin E."/>
            <person name="Murat C."/>
            <person name="Riley R."/>
            <person name="Ohm R."/>
            <person name="Sun H."/>
            <person name="Tunlid A."/>
            <person name="Henrissat B."/>
            <person name="Grigoriev I.V."/>
            <person name="Hibbett D.S."/>
            <person name="Martin F."/>
        </authorList>
    </citation>
    <scope>NUCLEOTIDE SEQUENCE [LARGE SCALE GENOMIC DNA]</scope>
    <source>
        <strain evidence="3">Ve08.2h10</strain>
    </source>
</reference>
<feature type="compositionally biased region" description="Low complexity" evidence="1">
    <location>
        <begin position="12"/>
        <end position="21"/>
    </location>
</feature>
<dbReference type="InParanoid" id="A0A0D0DY36"/>
<dbReference type="Proteomes" id="UP000054538">
    <property type="component" value="Unassembled WGS sequence"/>
</dbReference>
<evidence type="ECO:0000256" key="1">
    <source>
        <dbReference type="SAM" id="MobiDB-lite"/>
    </source>
</evidence>
<dbReference type="AlphaFoldDB" id="A0A0D0DY36"/>
<proteinExistence type="predicted"/>
<dbReference type="EMBL" id="KN825064">
    <property type="protein sequence ID" value="KIK95101.1"/>
    <property type="molecule type" value="Genomic_DNA"/>
</dbReference>
<evidence type="ECO:0000313" key="2">
    <source>
        <dbReference type="EMBL" id="KIK95101.1"/>
    </source>
</evidence>
<keyword evidence="3" id="KW-1185">Reference proteome</keyword>
<sequence length="205" mass="22748">MHPAPGPYNPASGPGSYSRPSEPRYYLPPPSYYYHHYASWGPLNGSWYLLLSHHYHPSQPVAAYPPPPALQAPPPPETQQQPQINSDAQIPASSSCSTSPAYSSMTTTHTGTTHTSYPTIDNIPDTKTPGITGWFASLNQHEACKKEDIKFMPFGQITFNQNFHYLSQLSPHHWTVPQLSELMNTTKGAAAFVRHHAEQDLKALL</sequence>
<feature type="region of interest" description="Disordered" evidence="1">
    <location>
        <begin position="62"/>
        <end position="123"/>
    </location>
</feature>
<gene>
    <name evidence="2" type="ORF">PAXRUDRAFT_141509</name>
</gene>